<dbReference type="InterPro" id="IPR012545">
    <property type="entry name" value="DUF1697"/>
</dbReference>
<evidence type="ECO:0000313" key="1">
    <source>
        <dbReference type="EMBL" id="MBO0453857.1"/>
    </source>
</evidence>
<dbReference type="EMBL" id="JAFLVR010000042">
    <property type="protein sequence ID" value="MBO0453857.1"/>
    <property type="molecule type" value="Genomic_DNA"/>
</dbReference>
<dbReference type="SUPFAM" id="SSF160379">
    <property type="entry name" value="SP0830-like"/>
    <property type="match status" value="1"/>
</dbReference>
<dbReference type="PANTHER" id="PTHR36439:SF1">
    <property type="entry name" value="DUF1697 DOMAIN-CONTAINING PROTEIN"/>
    <property type="match status" value="1"/>
</dbReference>
<gene>
    <name evidence="1" type="ORF">JZO85_16495</name>
</gene>
<proteinExistence type="predicted"/>
<dbReference type="Gene3D" id="3.30.70.1280">
    <property type="entry name" value="SP0830-like domains"/>
    <property type="match status" value="1"/>
</dbReference>
<comment type="caution">
    <text evidence="1">The sequence shown here is derived from an EMBL/GenBank/DDBJ whole genome shotgun (WGS) entry which is preliminary data.</text>
</comment>
<organism evidence="1 2">
    <name type="scientific">Candidatus Enterococcus murrayae</name>
    <dbReference type="NCBI Taxonomy" id="2815321"/>
    <lineage>
        <taxon>Bacteria</taxon>
        <taxon>Bacillati</taxon>
        <taxon>Bacillota</taxon>
        <taxon>Bacilli</taxon>
        <taxon>Lactobacillales</taxon>
        <taxon>Enterococcaceae</taxon>
        <taxon>Enterococcus</taxon>
    </lineage>
</organism>
<accession>A0ABS3HLG7</accession>
<dbReference type="Proteomes" id="UP000664495">
    <property type="component" value="Unassembled WGS sequence"/>
</dbReference>
<dbReference type="PANTHER" id="PTHR36439">
    <property type="entry name" value="BLL4334 PROTEIN"/>
    <property type="match status" value="1"/>
</dbReference>
<evidence type="ECO:0000313" key="2">
    <source>
        <dbReference type="Proteomes" id="UP000664495"/>
    </source>
</evidence>
<reference evidence="1 2" key="1">
    <citation type="submission" date="2021-03" db="EMBL/GenBank/DDBJ databases">
        <title>Enterococcal diversity collection.</title>
        <authorList>
            <person name="Gilmore M.S."/>
            <person name="Schwartzman J."/>
            <person name="Van Tyne D."/>
            <person name="Martin M."/>
            <person name="Earl A.M."/>
            <person name="Manson A.L."/>
            <person name="Straub T."/>
            <person name="Salamzade R."/>
            <person name="Saavedra J."/>
            <person name="Lebreton F."/>
            <person name="Prichula J."/>
            <person name="Schaufler K."/>
            <person name="Gaca A."/>
            <person name="Sgardioli B."/>
            <person name="Wagenaar J."/>
            <person name="Strong T."/>
        </authorList>
    </citation>
    <scope>NUCLEOTIDE SEQUENCE [LARGE SCALE GENOMIC DNA]</scope>
    <source>
        <strain evidence="1 2">MJM16</strain>
    </source>
</reference>
<dbReference type="Gene3D" id="3.30.70.1260">
    <property type="entry name" value="bacterial protein sp0830 like"/>
    <property type="match status" value="1"/>
</dbReference>
<sequence>MLTTYVGFLRGLNVGGKNKVNMLDLRTAIETFGYQKITTVGNTGIIIFNTEQLIKDEELANQLTEVIGIRIQLVLMQLNELEKLVARLPDWWNQRDDWRHNAIFFLEEYNASRLQPIVDHLDRTIEQAILIENTLFWSSAFKERKLYYRSQYAKLLKNDAYPYMTIRNANTLNKVIKKAKEINN</sequence>
<dbReference type="Pfam" id="PF08002">
    <property type="entry name" value="DUF1697"/>
    <property type="match status" value="1"/>
</dbReference>
<keyword evidence="2" id="KW-1185">Reference proteome</keyword>
<name>A0ABS3HLG7_9ENTE</name>
<protein>
    <submittedName>
        <fullName evidence="1">DUF1697 domain-containing protein</fullName>
    </submittedName>
</protein>